<dbReference type="PANTHER" id="PTHR42793">
    <property type="entry name" value="COA BINDING DOMAIN CONTAINING PROTEIN"/>
    <property type="match status" value="1"/>
</dbReference>
<dbReference type="Gene3D" id="3.30.470.20">
    <property type="entry name" value="ATP-grasp fold, B domain"/>
    <property type="match status" value="1"/>
</dbReference>
<dbReference type="SUPFAM" id="SSF55729">
    <property type="entry name" value="Acyl-CoA N-acyltransferases (Nat)"/>
    <property type="match status" value="1"/>
</dbReference>
<organism evidence="3 4">
    <name type="scientific">Ammonicoccus fulvus</name>
    <dbReference type="NCBI Taxonomy" id="3138240"/>
    <lineage>
        <taxon>Bacteria</taxon>
        <taxon>Bacillati</taxon>
        <taxon>Actinomycetota</taxon>
        <taxon>Actinomycetes</taxon>
        <taxon>Propionibacteriales</taxon>
        <taxon>Propionibacteriaceae</taxon>
        <taxon>Ammonicoccus</taxon>
    </lineage>
</organism>
<dbReference type="Pfam" id="PF13607">
    <property type="entry name" value="Succ_CoA_lig"/>
    <property type="match status" value="1"/>
</dbReference>
<dbReference type="GO" id="GO:0016746">
    <property type="term" value="F:acyltransferase activity"/>
    <property type="evidence" value="ECO:0007669"/>
    <property type="project" value="UniProtKB-KW"/>
</dbReference>
<name>A0ABZ3FR99_9ACTN</name>
<feature type="region of interest" description="Disordered" evidence="1">
    <location>
        <begin position="1"/>
        <end position="20"/>
    </location>
</feature>
<dbReference type="SUPFAM" id="SSF52210">
    <property type="entry name" value="Succinyl-CoA synthetase domains"/>
    <property type="match status" value="2"/>
</dbReference>
<dbReference type="PANTHER" id="PTHR42793:SF1">
    <property type="entry name" value="PEPTIDYL-LYSINE N-ACETYLTRANSFERASE PATZ"/>
    <property type="match status" value="1"/>
</dbReference>
<dbReference type="Gene3D" id="3.40.50.720">
    <property type="entry name" value="NAD(P)-binding Rossmann-like Domain"/>
    <property type="match status" value="1"/>
</dbReference>
<dbReference type="Pfam" id="PF00583">
    <property type="entry name" value="Acetyltransf_1"/>
    <property type="match status" value="1"/>
</dbReference>
<keyword evidence="4" id="KW-1185">Reference proteome</keyword>
<dbReference type="SUPFAM" id="SSF51735">
    <property type="entry name" value="NAD(P)-binding Rossmann-fold domains"/>
    <property type="match status" value="1"/>
</dbReference>
<dbReference type="Pfam" id="PF13380">
    <property type="entry name" value="CoA_binding_2"/>
    <property type="match status" value="1"/>
</dbReference>
<dbReference type="InterPro" id="IPR000182">
    <property type="entry name" value="GNAT_dom"/>
</dbReference>
<dbReference type="RefSeq" id="WP_425309361.1">
    <property type="nucleotide sequence ID" value="NZ_CP154795.1"/>
</dbReference>
<keyword evidence="3" id="KW-0012">Acyltransferase</keyword>
<sequence length="893" mass="96375">MSDTAAAGLAPSPEPPPYPQEWEADVLLADGSSAHLRPIRPDDAQKLVEFYARVSPESKYLRFFAPYPVLSEADVHRFTHVDYNDRLALILTVGPNMVAVGRYDRIEDAEAEVAFLVEDSQQGKGVGQLLLEHLAEAARERGIQNFVAEVLPQNRRMVSVFADAGYKVSREYEDGMIIVEFPILPTDSSWEVMLRREHRAEAQSVRRLLHPEKIAIVGPPAAMIRGLSALRGSGFTGELIGVCPNHDTEGVDLGDLPLVADLEALPDDLDIVATVLPFEDVAHVIEAVSGKCFGIYAIQGGDFGGEENSAVVDRARAHGVRLVGPDALGVINTDPAISMNASAAPMPRHGAASIFCQSSALGIMLLAGALDRHLGVATFISSGLVADVTANDVMQYWMDDPATQVCLMSLDRIGNPRKFTRIVRSLAMVKPVILFSPGRTERESRLGVTRHLREAPAEAIDSIFRQSGVIVCTRRDAMYDVAQILVRQPLPTGDRVRVVTNSPAIMGHIERVGHRHGLICDPPVILHGLPDAEKFAEAAAAALADDTCDVVVVAVVDIYNQMAGLTHALLSELAADSPKTLLGVFADFVSLQPPAGVSDGPGRLPTFSSYADAIEALATVTAYARWRQTDHGSTSDIGPDHKRARALVRDVLREAPEGRTLTDSEVVDLLAAYGIRVVPRHRVNSLSEAYARAEELGWDVVLKAGARALRYGADPAASVFRHLDNRAEMQQAWDDLGALVVDLGLADRASAQRYAEPVVQQMVPAGVSLEIKSQEDPSFGPLVSIGVAGFDSDVMGDVVYRVPPLTSNDASQMVRGMRVAPTLFGEREYGALDIASVEDLLQRVAQLADDLPQLAELTLERCIVSPQGVNVVSALGRVVPTAAERDQLFRTLG</sequence>
<dbReference type="Gene3D" id="3.40.630.30">
    <property type="match status" value="1"/>
</dbReference>
<dbReference type="SUPFAM" id="SSF56059">
    <property type="entry name" value="Glutathione synthetase ATP-binding domain-like"/>
    <property type="match status" value="1"/>
</dbReference>
<dbReference type="InterPro" id="IPR032875">
    <property type="entry name" value="Succ_CoA_lig_flav_dom"/>
</dbReference>
<dbReference type="InterPro" id="IPR013815">
    <property type="entry name" value="ATP_grasp_subdomain_1"/>
</dbReference>
<dbReference type="Gene3D" id="3.30.1490.20">
    <property type="entry name" value="ATP-grasp fold, A domain"/>
    <property type="match status" value="1"/>
</dbReference>
<evidence type="ECO:0000313" key="3">
    <source>
        <dbReference type="EMBL" id="XAN07902.1"/>
    </source>
</evidence>
<dbReference type="Proteomes" id="UP001442841">
    <property type="component" value="Chromosome"/>
</dbReference>
<evidence type="ECO:0000313" key="4">
    <source>
        <dbReference type="Proteomes" id="UP001442841"/>
    </source>
</evidence>
<feature type="domain" description="N-acetyltransferase" evidence="2">
    <location>
        <begin position="34"/>
        <end position="184"/>
    </location>
</feature>
<dbReference type="PROSITE" id="PS51186">
    <property type="entry name" value="GNAT"/>
    <property type="match status" value="1"/>
</dbReference>
<protein>
    <submittedName>
        <fullName evidence="3">GNAT family N-acetyltransferase</fullName>
        <ecNumber evidence="3">2.3.1.-</ecNumber>
    </submittedName>
</protein>
<proteinExistence type="predicted"/>
<dbReference type="InterPro" id="IPR016181">
    <property type="entry name" value="Acyl_CoA_acyltransferase"/>
</dbReference>
<evidence type="ECO:0000259" key="2">
    <source>
        <dbReference type="PROSITE" id="PS51186"/>
    </source>
</evidence>
<gene>
    <name evidence="3" type="ORF">AADG42_11490</name>
</gene>
<dbReference type="CDD" id="cd04301">
    <property type="entry name" value="NAT_SF"/>
    <property type="match status" value="1"/>
</dbReference>
<reference evidence="3 4" key="1">
    <citation type="submission" date="2024-04" db="EMBL/GenBank/DDBJ databases">
        <title>Isolation of an actinomycete strain from pig manure.</title>
        <authorList>
            <person name="Gong T."/>
            <person name="Yu Z."/>
            <person name="An M."/>
            <person name="Wei C."/>
            <person name="Yang W."/>
            <person name="Liu L."/>
        </authorList>
    </citation>
    <scope>NUCLEOTIDE SEQUENCE [LARGE SCALE GENOMIC DNA]</scope>
    <source>
        <strain evidence="3 4">ZF39</strain>
    </source>
</reference>
<keyword evidence="3" id="KW-0808">Transferase</keyword>
<accession>A0ABZ3FR99</accession>
<dbReference type="InterPro" id="IPR003781">
    <property type="entry name" value="CoA-bd"/>
</dbReference>
<dbReference type="EC" id="2.3.1.-" evidence="3"/>
<dbReference type="InterPro" id="IPR036291">
    <property type="entry name" value="NAD(P)-bd_dom_sf"/>
</dbReference>
<dbReference type="InterPro" id="IPR016102">
    <property type="entry name" value="Succinyl-CoA_synth-like"/>
</dbReference>
<dbReference type="EMBL" id="CP154795">
    <property type="protein sequence ID" value="XAN07902.1"/>
    <property type="molecule type" value="Genomic_DNA"/>
</dbReference>
<dbReference type="Gene3D" id="3.40.50.261">
    <property type="entry name" value="Succinyl-CoA synthetase domains"/>
    <property type="match status" value="2"/>
</dbReference>
<dbReference type="Pfam" id="PF13549">
    <property type="entry name" value="ATP-grasp_5"/>
    <property type="match status" value="1"/>
</dbReference>
<feature type="compositionally biased region" description="Low complexity" evidence="1">
    <location>
        <begin position="1"/>
        <end position="11"/>
    </location>
</feature>
<evidence type="ECO:0000256" key="1">
    <source>
        <dbReference type="SAM" id="MobiDB-lite"/>
    </source>
</evidence>